<keyword evidence="6" id="KW-0482">Metalloprotease</keyword>
<evidence type="ECO:0000256" key="1">
    <source>
        <dbReference type="ARBA" id="ARBA00001947"/>
    </source>
</evidence>
<dbReference type="GO" id="GO:0008270">
    <property type="term" value="F:zinc ion binding"/>
    <property type="evidence" value="ECO:0007669"/>
    <property type="project" value="InterPro"/>
</dbReference>
<dbReference type="AlphaFoldDB" id="A0A926ND05"/>
<feature type="domain" description="Peptidase M14" evidence="8">
    <location>
        <begin position="86"/>
        <end position="373"/>
    </location>
</feature>
<dbReference type="PRINTS" id="PR00765">
    <property type="entry name" value="CRBOXYPTASEA"/>
</dbReference>
<dbReference type="InterPro" id="IPR034274">
    <property type="entry name" value="ENP1_M14_CPD"/>
</dbReference>
<evidence type="ECO:0000256" key="6">
    <source>
        <dbReference type="ARBA" id="ARBA00023049"/>
    </source>
</evidence>
<dbReference type="PROSITE" id="PS52035">
    <property type="entry name" value="PEPTIDASE_M14"/>
    <property type="match status" value="1"/>
</dbReference>
<keyword evidence="3" id="KW-0645">Protease</keyword>
<evidence type="ECO:0000313" key="9">
    <source>
        <dbReference type="EMBL" id="MBD1378880.1"/>
    </source>
</evidence>
<evidence type="ECO:0000313" key="10">
    <source>
        <dbReference type="Proteomes" id="UP000626844"/>
    </source>
</evidence>
<evidence type="ECO:0000256" key="3">
    <source>
        <dbReference type="ARBA" id="ARBA00022670"/>
    </source>
</evidence>
<evidence type="ECO:0000256" key="2">
    <source>
        <dbReference type="ARBA" id="ARBA00005988"/>
    </source>
</evidence>
<dbReference type="PANTHER" id="PTHR11705:SF143">
    <property type="entry name" value="SLL0236 PROTEIN"/>
    <property type="match status" value="1"/>
</dbReference>
<evidence type="ECO:0000256" key="4">
    <source>
        <dbReference type="ARBA" id="ARBA00022801"/>
    </source>
</evidence>
<sequence length="375" mass="43101">MKVTLKKDIELKRIAEEYNLAMELLKDLNPQLQNEKAIQGEVIEIPLCFESFSSKFDLSRNMINRMDSFFEENITRLGCPFLDTKKNYDLASLEDDLELLTAAYPFIRQNVIGTSVLGNPIYELVIGHGPKKIHMNGAFHGNEWITTAVMMRWLDDYLFSVVCNGSYGSHFSYELYKDTTLSFVPMVNPDGVNLAIHGAPPDAPFHKKVLEINNGSEDFSEWKANIQGVDLNNQYPAYWEIEKERKIPKKPANRDYPGEAPLTEPEAITMADLVTRYAFDRIVAFHTQGEEIYWGYLNCEPPEAEMIVREFSINSGYKAIRNIDSHAGFRDWFVYKYKKPGYTVELGLGVNPLPIEQFDEIYSKSKGIFWSTLYM</sequence>
<evidence type="ECO:0000256" key="7">
    <source>
        <dbReference type="PROSITE-ProRule" id="PRU01379"/>
    </source>
</evidence>
<evidence type="ECO:0000259" key="8">
    <source>
        <dbReference type="PROSITE" id="PS52035"/>
    </source>
</evidence>
<dbReference type="EMBL" id="JACXAI010000001">
    <property type="protein sequence ID" value="MBD1378880.1"/>
    <property type="molecule type" value="Genomic_DNA"/>
</dbReference>
<gene>
    <name evidence="9" type="ORF">IC621_01440</name>
</gene>
<protein>
    <submittedName>
        <fullName evidence="9">Peptidase M14</fullName>
    </submittedName>
</protein>
<dbReference type="CDD" id="cd06229">
    <property type="entry name" value="M14_Endopeptidase_I"/>
    <property type="match status" value="1"/>
</dbReference>
<dbReference type="GO" id="GO:0004181">
    <property type="term" value="F:metallocarboxypeptidase activity"/>
    <property type="evidence" value="ECO:0007669"/>
    <property type="project" value="InterPro"/>
</dbReference>
<dbReference type="Pfam" id="PF00246">
    <property type="entry name" value="Peptidase_M14"/>
    <property type="match status" value="1"/>
</dbReference>
<comment type="cofactor">
    <cofactor evidence="1">
        <name>Zn(2+)</name>
        <dbReference type="ChEBI" id="CHEBI:29105"/>
    </cofactor>
</comment>
<proteinExistence type="inferred from homology"/>
<dbReference type="SMART" id="SM00631">
    <property type="entry name" value="Zn_pept"/>
    <property type="match status" value="1"/>
</dbReference>
<keyword evidence="10" id="KW-1185">Reference proteome</keyword>
<comment type="caution">
    <text evidence="9">The sequence shown here is derived from an EMBL/GenBank/DDBJ whole genome shotgun (WGS) entry which is preliminary data.</text>
</comment>
<keyword evidence="5" id="KW-0862">Zinc</keyword>
<keyword evidence="4" id="KW-0378">Hydrolase</keyword>
<accession>A0A926ND05</accession>
<dbReference type="Gene3D" id="3.40.630.10">
    <property type="entry name" value="Zn peptidases"/>
    <property type="match status" value="1"/>
</dbReference>
<dbReference type="Proteomes" id="UP000626844">
    <property type="component" value="Unassembled WGS sequence"/>
</dbReference>
<reference evidence="9" key="1">
    <citation type="submission" date="2020-09" db="EMBL/GenBank/DDBJ databases">
        <title>A novel bacterium of genus Bacillus, isolated from South China Sea.</title>
        <authorList>
            <person name="Huang H."/>
            <person name="Mo K."/>
            <person name="Hu Y."/>
        </authorList>
    </citation>
    <scope>NUCLEOTIDE SEQUENCE</scope>
    <source>
        <strain evidence="9">IB182487</strain>
    </source>
</reference>
<dbReference type="GO" id="GO:0005615">
    <property type="term" value="C:extracellular space"/>
    <property type="evidence" value="ECO:0007669"/>
    <property type="project" value="TreeGrafter"/>
</dbReference>
<dbReference type="SUPFAM" id="SSF53187">
    <property type="entry name" value="Zn-dependent exopeptidases"/>
    <property type="match status" value="1"/>
</dbReference>
<dbReference type="PANTHER" id="PTHR11705">
    <property type="entry name" value="PROTEASE FAMILY M14 CARBOXYPEPTIDASE A,B"/>
    <property type="match status" value="1"/>
</dbReference>
<organism evidence="9 10">
    <name type="scientific">Metabacillus arenae</name>
    <dbReference type="NCBI Taxonomy" id="2771434"/>
    <lineage>
        <taxon>Bacteria</taxon>
        <taxon>Bacillati</taxon>
        <taxon>Bacillota</taxon>
        <taxon>Bacilli</taxon>
        <taxon>Bacillales</taxon>
        <taxon>Bacillaceae</taxon>
        <taxon>Metabacillus</taxon>
    </lineage>
</organism>
<dbReference type="GO" id="GO:0006508">
    <property type="term" value="P:proteolysis"/>
    <property type="evidence" value="ECO:0007669"/>
    <property type="project" value="UniProtKB-KW"/>
</dbReference>
<dbReference type="InterPro" id="IPR000834">
    <property type="entry name" value="Peptidase_M14"/>
</dbReference>
<feature type="active site" description="Proton donor/acceptor" evidence="7">
    <location>
        <position position="345"/>
    </location>
</feature>
<name>A0A926ND05_9BACI</name>
<evidence type="ECO:0000256" key="5">
    <source>
        <dbReference type="ARBA" id="ARBA00022833"/>
    </source>
</evidence>
<comment type="similarity">
    <text evidence="2 7">Belongs to the peptidase M14 family.</text>
</comment>